<name>L5KBV4_PTEAL</name>
<feature type="compositionally biased region" description="Basic and acidic residues" evidence="1">
    <location>
        <begin position="1201"/>
        <end position="1210"/>
    </location>
</feature>
<feature type="compositionally biased region" description="Basic and acidic residues" evidence="1">
    <location>
        <begin position="707"/>
        <end position="737"/>
    </location>
</feature>
<feature type="region of interest" description="Disordered" evidence="1">
    <location>
        <begin position="548"/>
        <end position="792"/>
    </location>
</feature>
<evidence type="ECO:0000313" key="2">
    <source>
        <dbReference type="EMBL" id="ELK07968.1"/>
    </source>
</evidence>
<dbReference type="STRING" id="9402.L5KBV4"/>
<feature type="compositionally biased region" description="Basic and acidic residues" evidence="1">
    <location>
        <begin position="548"/>
        <end position="558"/>
    </location>
</feature>
<feature type="compositionally biased region" description="Polar residues" evidence="1">
    <location>
        <begin position="1243"/>
        <end position="1253"/>
    </location>
</feature>
<feature type="compositionally biased region" description="Basic and acidic residues" evidence="1">
    <location>
        <begin position="1080"/>
        <end position="1094"/>
    </location>
</feature>
<gene>
    <name evidence="2" type="ORF">PAL_GLEAN10007221</name>
</gene>
<feature type="region of interest" description="Disordered" evidence="1">
    <location>
        <begin position="436"/>
        <end position="460"/>
    </location>
</feature>
<feature type="compositionally biased region" description="Basic and acidic residues" evidence="1">
    <location>
        <begin position="844"/>
        <end position="858"/>
    </location>
</feature>
<dbReference type="EMBL" id="KB030944">
    <property type="protein sequence ID" value="ELK07968.1"/>
    <property type="molecule type" value="Genomic_DNA"/>
</dbReference>
<feature type="compositionally biased region" description="Basic and acidic residues" evidence="1">
    <location>
        <begin position="512"/>
        <end position="530"/>
    </location>
</feature>
<feature type="compositionally biased region" description="Basic and acidic residues" evidence="1">
    <location>
        <begin position="1227"/>
        <end position="1242"/>
    </location>
</feature>
<feature type="region of interest" description="Disordered" evidence="1">
    <location>
        <begin position="208"/>
        <end position="308"/>
    </location>
</feature>
<dbReference type="Pfam" id="PF15856">
    <property type="entry name" value="DUF4727"/>
    <property type="match status" value="1"/>
</dbReference>
<evidence type="ECO:0000256" key="1">
    <source>
        <dbReference type="SAM" id="MobiDB-lite"/>
    </source>
</evidence>
<protein>
    <submittedName>
        <fullName evidence="2">Uncharacterized protein</fullName>
    </submittedName>
</protein>
<organism evidence="2 3">
    <name type="scientific">Pteropus alecto</name>
    <name type="common">Black flying fox</name>
    <dbReference type="NCBI Taxonomy" id="9402"/>
    <lineage>
        <taxon>Eukaryota</taxon>
        <taxon>Metazoa</taxon>
        <taxon>Chordata</taxon>
        <taxon>Craniata</taxon>
        <taxon>Vertebrata</taxon>
        <taxon>Euteleostomi</taxon>
        <taxon>Mammalia</taxon>
        <taxon>Eutheria</taxon>
        <taxon>Laurasiatheria</taxon>
        <taxon>Chiroptera</taxon>
        <taxon>Yinpterochiroptera</taxon>
        <taxon>Pteropodoidea</taxon>
        <taxon>Pteropodidae</taxon>
        <taxon>Pteropodinae</taxon>
        <taxon>Pteropus</taxon>
    </lineage>
</organism>
<feature type="region of interest" description="Disordered" evidence="1">
    <location>
        <begin position="1065"/>
        <end position="1253"/>
    </location>
</feature>
<accession>L5KBV4</accession>
<feature type="compositionally biased region" description="Basic and acidic residues" evidence="1">
    <location>
        <begin position="624"/>
        <end position="645"/>
    </location>
</feature>
<sequence length="1379" mass="154537">MEQLLVYSQEESMPLEPVVSMRSHPTSMTLATSLPNLPSSQRLQFCSREFLPFPSNQQVGIPTWKSWGCPQEAWAPGKENLTLGRKDTRETQAPEWVNQRESSGEDAWEIQASGRQLPTKFGMKNNVETNVLEWGSQRLVISKTNGEILTPEWENQDKVGVENRAKIQELGKRNQREAGGENPPVIQAHIVENKEELKCKIDADSQTPEWWNQDKTRNENAVETQTFEKNKKEARGKAEGETHAQGLGKQGQTGSKNDEESQVPRWRKQDQIRGDVGTEIQVEEKRDKDQVGGGNAVQTQVPGGENLGEAEKEDGIEIQALRWGKQECVGSENVTAIQTPAWEKWAQGRSTRASKVQALRGEIQKRLRHEFQVGWGSQGLRREGDAGETQITRRKNLREVREEDWIVVHALWWTDQKPVASEVDREFEISCWGNQDQIGGEQRAEIQTPEQRNQRKDRDEDRINTLAPEAEKQAQLKVETHVDIHPPDRRDQEMFGDETRTDIQLPGKRNLRGFEGENGKETRELGEENQRQLSNEINGKIHSPKWKKQEYIRGKKDANTQVSEVESWGKLRSKIDGQTQFTEWKKEEQAGSENGIQIKTPEKRNQREAGGEADAETWTPGEENQSRLRGDIDRKAHLPEKKNQEQMDGENGTEIQVPEKRNQRESGGEDGTETHRPERENLGQLDSEIGESHSPGRRNCEQIGGKTDAENQSLEKRNQREVGSEDGRKIQRLEGGNRRRLKSKVNGKTCSLEWKTQEQIGGEDGAEIQTQGKGNLRGTTGDDSREIQAPGGDCQRQLRSHIDGEIQMQGQGNQNKGGDEDAAEIWDIASQRKCRAVDAGGVPREGHKDQVGGKDAAKSDLQVDCSGSERPPVLTGSGYGAMEQEQAVASPLCPEMKLLPHRGDGEHLASQSTVPARKHRVGINPASRQAPPKPQRSRQRDKQVDPGKVSGLAWQLQNPQSLAALQDQPSFCPSDSCGQTPQAATALAGAPTALAVMPKWPVLKKSQRLLLESLMRRRMAHLKWGLPRRILESHSLFNVLGPCPLPFAGVQLPGSYAACELRRQQEKLREAQGPRPGPKSAERSKRVRPPERKSSTQARAQEKCGPQRAEPIGMSIHPPKPRRVRPPGGPREGQDVQEKAPPQAKPPAPRKPRLAAKSQSWCGQESIQESSRENCRRMVKPGVSQMADRAPRRVRTSYSRAGHDHWRESTFQEASKPPKLKCQQPTHWREGSLEPVEGRRAEQQPSRSTDASSFKGNLHYAAARLNVTFLNKISWFPHLAKPQISTLSLSLKGSDPSPLPKVVDPYVKEDSIEVHTPLKRDLQPPGHCRAGATLPKTESLQGQGEPENPNGAPQNLPASKKFGFTKHLRCFLLQHCFRK</sequence>
<feature type="compositionally biased region" description="Basic and acidic residues" evidence="1">
    <location>
        <begin position="600"/>
        <end position="610"/>
    </location>
</feature>
<feature type="region of interest" description="Disordered" evidence="1">
    <location>
        <begin position="1318"/>
        <end position="1358"/>
    </location>
</feature>
<feature type="region of interest" description="Disordered" evidence="1">
    <location>
        <begin position="840"/>
        <end position="949"/>
    </location>
</feature>
<dbReference type="PANTHER" id="PTHR22379:SF1">
    <property type="entry name" value="RIKEN CDNA 4930407I10 GENE"/>
    <property type="match status" value="1"/>
</dbReference>
<feature type="compositionally biased region" description="Basic and acidic residues" evidence="1">
    <location>
        <begin position="212"/>
        <end position="242"/>
    </location>
</feature>
<dbReference type="Proteomes" id="UP000010552">
    <property type="component" value="Unassembled WGS sequence"/>
</dbReference>
<evidence type="ECO:0000313" key="3">
    <source>
        <dbReference type="Proteomes" id="UP000010552"/>
    </source>
</evidence>
<feature type="region of interest" description="Disordered" evidence="1">
    <location>
        <begin position="509"/>
        <end position="530"/>
    </location>
</feature>
<proteinExistence type="predicted"/>
<dbReference type="InParanoid" id="L5KBV4"/>
<dbReference type="PANTHER" id="PTHR22379">
    <property type="entry name" value="RIKEN CDNA 4930407I10 GENE"/>
    <property type="match status" value="1"/>
</dbReference>
<dbReference type="InterPro" id="IPR031715">
    <property type="entry name" value="DUF4727"/>
</dbReference>
<feature type="compositionally biased region" description="Polar residues" evidence="1">
    <location>
        <begin position="1158"/>
        <end position="1169"/>
    </location>
</feature>
<feature type="compositionally biased region" description="Basic and acidic residues" evidence="1">
    <location>
        <begin position="657"/>
        <end position="681"/>
    </location>
</feature>
<keyword evidence="3" id="KW-1185">Reference proteome</keyword>
<reference evidence="3" key="1">
    <citation type="journal article" date="2013" name="Science">
        <title>Comparative analysis of bat genomes provides insight into the evolution of flight and immunity.</title>
        <authorList>
            <person name="Zhang G."/>
            <person name="Cowled C."/>
            <person name="Shi Z."/>
            <person name="Huang Z."/>
            <person name="Bishop-Lilly K.A."/>
            <person name="Fang X."/>
            <person name="Wynne J.W."/>
            <person name="Xiong Z."/>
            <person name="Baker M.L."/>
            <person name="Zhao W."/>
            <person name="Tachedjian M."/>
            <person name="Zhu Y."/>
            <person name="Zhou P."/>
            <person name="Jiang X."/>
            <person name="Ng J."/>
            <person name="Yang L."/>
            <person name="Wu L."/>
            <person name="Xiao J."/>
            <person name="Feng Y."/>
            <person name="Chen Y."/>
            <person name="Sun X."/>
            <person name="Zhang Y."/>
            <person name="Marsh G.A."/>
            <person name="Crameri G."/>
            <person name="Broder C.C."/>
            <person name="Frey K.G."/>
            <person name="Wang L.F."/>
            <person name="Wang J."/>
        </authorList>
    </citation>
    <scope>NUCLEOTIDE SEQUENCE [LARGE SCALE GENOMIC DNA]</scope>
</reference>